<evidence type="ECO:0000313" key="2">
    <source>
        <dbReference type="Proteomes" id="UP000001075"/>
    </source>
</evidence>
<gene>
    <name evidence="1" type="ORF">I79_021726</name>
</gene>
<dbReference type="AlphaFoldDB" id="G3IDE8"/>
<organism evidence="1 2">
    <name type="scientific">Cricetulus griseus</name>
    <name type="common">Chinese hamster</name>
    <name type="synonym">Cricetulus barabensis griseus</name>
    <dbReference type="NCBI Taxonomy" id="10029"/>
    <lineage>
        <taxon>Eukaryota</taxon>
        <taxon>Metazoa</taxon>
        <taxon>Chordata</taxon>
        <taxon>Craniata</taxon>
        <taxon>Vertebrata</taxon>
        <taxon>Euteleostomi</taxon>
        <taxon>Mammalia</taxon>
        <taxon>Eutheria</taxon>
        <taxon>Euarchontoglires</taxon>
        <taxon>Glires</taxon>
        <taxon>Rodentia</taxon>
        <taxon>Myomorpha</taxon>
        <taxon>Muroidea</taxon>
        <taxon>Cricetidae</taxon>
        <taxon>Cricetinae</taxon>
        <taxon>Cricetulus</taxon>
    </lineage>
</organism>
<reference evidence="2" key="1">
    <citation type="journal article" date="2011" name="Nat. Biotechnol.">
        <title>The genomic sequence of the Chinese hamster ovary (CHO)-K1 cell line.</title>
        <authorList>
            <person name="Xu X."/>
            <person name="Nagarajan H."/>
            <person name="Lewis N.E."/>
            <person name="Pan S."/>
            <person name="Cai Z."/>
            <person name="Liu X."/>
            <person name="Chen W."/>
            <person name="Xie M."/>
            <person name="Wang W."/>
            <person name="Hammond S."/>
            <person name="Andersen M.R."/>
            <person name="Neff N."/>
            <person name="Passarelli B."/>
            <person name="Koh W."/>
            <person name="Fan H.C."/>
            <person name="Wang J."/>
            <person name="Gui Y."/>
            <person name="Lee K.H."/>
            <person name="Betenbaugh M.J."/>
            <person name="Quake S.R."/>
            <person name="Famili I."/>
            <person name="Palsson B.O."/>
            <person name="Wang J."/>
        </authorList>
    </citation>
    <scope>NUCLEOTIDE SEQUENCE [LARGE SCALE GENOMIC DNA]</scope>
    <source>
        <strain evidence="2">CHO K1 cell line</strain>
    </source>
</reference>
<name>G3IDE8_CRIGR</name>
<dbReference type="Proteomes" id="UP000001075">
    <property type="component" value="Unassembled WGS sequence"/>
</dbReference>
<protein>
    <submittedName>
        <fullName evidence="1">Uncharacterized protein</fullName>
    </submittedName>
</protein>
<sequence>MGDTEPKLAAILQLGKAPSSWTGTSTQTENLRLTICPSCKTCWGNGDRELTKH</sequence>
<evidence type="ECO:0000313" key="1">
    <source>
        <dbReference type="EMBL" id="EGW13688.1"/>
    </source>
</evidence>
<proteinExistence type="predicted"/>
<dbReference type="InParanoid" id="G3IDE8"/>
<dbReference type="EMBL" id="JH002047">
    <property type="protein sequence ID" value="EGW13688.1"/>
    <property type="molecule type" value="Genomic_DNA"/>
</dbReference>
<accession>G3IDE8</accession>